<proteinExistence type="predicted"/>
<reference evidence="1" key="1">
    <citation type="submission" date="2018-05" db="EMBL/GenBank/DDBJ databases">
        <authorList>
            <person name="Lanie J.A."/>
            <person name="Ng W.-L."/>
            <person name="Kazmierczak K.M."/>
            <person name="Andrzejewski T.M."/>
            <person name="Davidsen T.M."/>
            <person name="Wayne K.J."/>
            <person name="Tettelin H."/>
            <person name="Glass J.I."/>
            <person name="Rusch D."/>
            <person name="Podicherti R."/>
            <person name="Tsui H.-C.T."/>
            <person name="Winkler M.E."/>
        </authorList>
    </citation>
    <scope>NUCLEOTIDE SEQUENCE</scope>
</reference>
<dbReference type="GO" id="GO:0016627">
    <property type="term" value="F:oxidoreductase activity, acting on the CH-CH group of donors"/>
    <property type="evidence" value="ECO:0007669"/>
    <property type="project" value="InterPro"/>
</dbReference>
<dbReference type="AlphaFoldDB" id="A0A382Q9U0"/>
<protein>
    <recommendedName>
        <fullName evidence="2">Acyl-CoA dehydrogenase/oxidase N-terminal domain-containing protein</fullName>
    </recommendedName>
</protein>
<dbReference type="InterPro" id="IPR037069">
    <property type="entry name" value="AcylCoA_DH/ox_N_sf"/>
</dbReference>
<dbReference type="EMBL" id="UINC01112391">
    <property type="protein sequence ID" value="SVC81302.1"/>
    <property type="molecule type" value="Genomic_DNA"/>
</dbReference>
<organism evidence="1">
    <name type="scientific">marine metagenome</name>
    <dbReference type="NCBI Taxonomy" id="408172"/>
    <lineage>
        <taxon>unclassified sequences</taxon>
        <taxon>metagenomes</taxon>
        <taxon>ecological metagenomes</taxon>
    </lineage>
</organism>
<dbReference type="Gene3D" id="1.10.540.10">
    <property type="entry name" value="Acyl-CoA dehydrogenase/oxidase, N-terminal domain"/>
    <property type="match status" value="1"/>
</dbReference>
<dbReference type="InterPro" id="IPR009100">
    <property type="entry name" value="AcylCoA_DH/oxidase_NM_dom_sf"/>
</dbReference>
<evidence type="ECO:0000313" key="1">
    <source>
        <dbReference type="EMBL" id="SVC81302.1"/>
    </source>
</evidence>
<dbReference type="SUPFAM" id="SSF56645">
    <property type="entry name" value="Acyl-CoA dehydrogenase NM domain-like"/>
    <property type="match status" value="1"/>
</dbReference>
<feature type="non-terminal residue" evidence="1">
    <location>
        <position position="181"/>
    </location>
</feature>
<sequence>MSSTDQHIEITSPNDFTLNKLCELLRVLANNLEFPIVDGEYTWPQPQLDLCAQYGVFKWFFEEQYGGFDWSEQDLTLGYLALSAACQTTAFIITQRAGACRRIALSSNDYAQNELIPDLLSNSHFSTVGISHLTTSHQHLAQPVLRAEETENGFVLSGFSPWVTGAVQADTIVVGAQLEDG</sequence>
<evidence type="ECO:0008006" key="2">
    <source>
        <dbReference type="Google" id="ProtNLM"/>
    </source>
</evidence>
<dbReference type="GO" id="GO:0050660">
    <property type="term" value="F:flavin adenine dinucleotide binding"/>
    <property type="evidence" value="ECO:0007669"/>
    <property type="project" value="InterPro"/>
</dbReference>
<gene>
    <name evidence="1" type="ORF">METZ01_LOCUS334156</name>
</gene>
<accession>A0A382Q9U0</accession>
<name>A0A382Q9U0_9ZZZZ</name>